<feature type="transmembrane region" description="Helical" evidence="2">
    <location>
        <begin position="123"/>
        <end position="153"/>
    </location>
</feature>
<evidence type="ECO:0000313" key="5">
    <source>
        <dbReference type="Proteomes" id="UP000054279"/>
    </source>
</evidence>
<keyword evidence="2" id="KW-0812">Transmembrane</keyword>
<keyword evidence="2" id="KW-0472">Membrane</keyword>
<feature type="region of interest" description="Disordered" evidence="1">
    <location>
        <begin position="285"/>
        <end position="308"/>
    </location>
</feature>
<organism evidence="4 5">
    <name type="scientific">Sphaerobolus stellatus (strain SS14)</name>
    <dbReference type="NCBI Taxonomy" id="990650"/>
    <lineage>
        <taxon>Eukaryota</taxon>
        <taxon>Fungi</taxon>
        <taxon>Dikarya</taxon>
        <taxon>Basidiomycota</taxon>
        <taxon>Agaricomycotina</taxon>
        <taxon>Agaricomycetes</taxon>
        <taxon>Phallomycetidae</taxon>
        <taxon>Geastrales</taxon>
        <taxon>Sphaerobolaceae</taxon>
        <taxon>Sphaerobolus</taxon>
    </lineage>
</organism>
<dbReference type="HOGENOM" id="CLU_046025_10_1_1"/>
<feature type="compositionally biased region" description="Basic and acidic residues" evidence="1">
    <location>
        <begin position="298"/>
        <end position="308"/>
    </location>
</feature>
<dbReference type="OrthoDB" id="2535105at2759"/>
<reference evidence="4 5" key="1">
    <citation type="submission" date="2014-06" db="EMBL/GenBank/DDBJ databases">
        <title>Evolutionary Origins and Diversification of the Mycorrhizal Mutualists.</title>
        <authorList>
            <consortium name="DOE Joint Genome Institute"/>
            <consortium name="Mycorrhizal Genomics Consortium"/>
            <person name="Kohler A."/>
            <person name="Kuo A."/>
            <person name="Nagy L.G."/>
            <person name="Floudas D."/>
            <person name="Copeland A."/>
            <person name="Barry K.W."/>
            <person name="Cichocki N."/>
            <person name="Veneault-Fourrey C."/>
            <person name="LaButti K."/>
            <person name="Lindquist E.A."/>
            <person name="Lipzen A."/>
            <person name="Lundell T."/>
            <person name="Morin E."/>
            <person name="Murat C."/>
            <person name="Riley R."/>
            <person name="Ohm R."/>
            <person name="Sun H."/>
            <person name="Tunlid A."/>
            <person name="Henrissat B."/>
            <person name="Grigoriev I.V."/>
            <person name="Hibbett D.S."/>
            <person name="Martin F."/>
        </authorList>
    </citation>
    <scope>NUCLEOTIDE SEQUENCE [LARGE SCALE GENOMIC DNA]</scope>
    <source>
        <strain evidence="4 5">SS14</strain>
    </source>
</reference>
<feature type="transmembrane region" description="Helical" evidence="2">
    <location>
        <begin position="214"/>
        <end position="235"/>
    </location>
</feature>
<sequence length="308" mass="34228">MPLQDPANAQVIYARAYGPLLIAILISTFMYGVSLSFVLQYFKLEAKRDTSVLKVTILLLITLTTLETIFTGHQLYDTFITNTGNPALEDRIPLQYLTAFVAQLFFASRIWSVSKSLHSRVRLMAVPVILLGLLQMGAGLGTILTTLVAGRAISKTFSSLGSRRHVLMDLETLQGVATAACDILINISLCYVLHSHRSGIKRTNSLINRMIIYAINRGIVTSICALLGASLYYLVPNSYYYQIPPLANPYLYVISVVSILTSREGLREKIDQSFHLSDLYTNTSRSDATNGRQNVRSDLTEDKNHQTV</sequence>
<dbReference type="PANTHER" id="PTHR40465">
    <property type="entry name" value="CHROMOSOME 1, WHOLE GENOME SHOTGUN SEQUENCE"/>
    <property type="match status" value="1"/>
</dbReference>
<name>A0A0C9VD79_SPHS4</name>
<feature type="transmembrane region" description="Helical" evidence="2">
    <location>
        <begin position="51"/>
        <end position="72"/>
    </location>
</feature>
<dbReference type="AlphaFoldDB" id="A0A0C9VD79"/>
<evidence type="ECO:0000259" key="3">
    <source>
        <dbReference type="Pfam" id="PF20152"/>
    </source>
</evidence>
<protein>
    <recommendedName>
        <fullName evidence="3">DUF6534 domain-containing protein</fullName>
    </recommendedName>
</protein>
<feature type="transmembrane region" description="Helical" evidence="2">
    <location>
        <begin position="247"/>
        <end position="266"/>
    </location>
</feature>
<gene>
    <name evidence="4" type="ORF">M422DRAFT_30164</name>
</gene>
<evidence type="ECO:0000256" key="1">
    <source>
        <dbReference type="SAM" id="MobiDB-lite"/>
    </source>
</evidence>
<dbReference type="InterPro" id="IPR045339">
    <property type="entry name" value="DUF6534"/>
</dbReference>
<feature type="transmembrane region" description="Helical" evidence="2">
    <location>
        <begin position="20"/>
        <end position="39"/>
    </location>
</feature>
<dbReference type="PANTHER" id="PTHR40465:SF1">
    <property type="entry name" value="DUF6534 DOMAIN-CONTAINING PROTEIN"/>
    <property type="match status" value="1"/>
</dbReference>
<dbReference type="EMBL" id="KN837114">
    <property type="protein sequence ID" value="KIJ44944.1"/>
    <property type="molecule type" value="Genomic_DNA"/>
</dbReference>
<dbReference type="Pfam" id="PF20152">
    <property type="entry name" value="DUF6534"/>
    <property type="match status" value="1"/>
</dbReference>
<feature type="transmembrane region" description="Helical" evidence="2">
    <location>
        <begin position="92"/>
        <end position="111"/>
    </location>
</feature>
<dbReference type="Proteomes" id="UP000054279">
    <property type="component" value="Unassembled WGS sequence"/>
</dbReference>
<feature type="transmembrane region" description="Helical" evidence="2">
    <location>
        <begin position="173"/>
        <end position="193"/>
    </location>
</feature>
<feature type="domain" description="DUF6534" evidence="3">
    <location>
        <begin position="178"/>
        <end position="264"/>
    </location>
</feature>
<feature type="compositionally biased region" description="Polar residues" evidence="1">
    <location>
        <begin position="285"/>
        <end position="297"/>
    </location>
</feature>
<proteinExistence type="predicted"/>
<evidence type="ECO:0000256" key="2">
    <source>
        <dbReference type="SAM" id="Phobius"/>
    </source>
</evidence>
<keyword evidence="2" id="KW-1133">Transmembrane helix</keyword>
<evidence type="ECO:0000313" key="4">
    <source>
        <dbReference type="EMBL" id="KIJ44944.1"/>
    </source>
</evidence>
<accession>A0A0C9VD79</accession>
<keyword evidence="5" id="KW-1185">Reference proteome</keyword>